<name>A0A6I6F5X8_9CLOT</name>
<keyword evidence="2" id="KW-1185">Reference proteome</keyword>
<dbReference type="AlphaFoldDB" id="A0A6I6F5X8"/>
<gene>
    <name evidence="1" type="ORF">GOM49_13000</name>
</gene>
<protein>
    <recommendedName>
        <fullName evidence="3">Phospholipase C/D domain-containing protein</fullName>
    </recommendedName>
</protein>
<organism evidence="1 2">
    <name type="scientific">Clostridium bovifaecis</name>
    <dbReference type="NCBI Taxonomy" id="2184719"/>
    <lineage>
        <taxon>Bacteria</taxon>
        <taxon>Bacillati</taxon>
        <taxon>Bacillota</taxon>
        <taxon>Clostridia</taxon>
        <taxon>Eubacteriales</taxon>
        <taxon>Clostridiaceae</taxon>
        <taxon>Clostridium</taxon>
    </lineage>
</organism>
<proteinExistence type="predicted"/>
<evidence type="ECO:0000313" key="2">
    <source>
        <dbReference type="Proteomes" id="UP000422764"/>
    </source>
</evidence>
<evidence type="ECO:0008006" key="3">
    <source>
        <dbReference type="Google" id="ProtNLM"/>
    </source>
</evidence>
<evidence type="ECO:0000313" key="1">
    <source>
        <dbReference type="EMBL" id="QGU95887.1"/>
    </source>
</evidence>
<dbReference type="EMBL" id="CP046522">
    <property type="protein sequence ID" value="QGU95887.1"/>
    <property type="molecule type" value="Genomic_DNA"/>
</dbReference>
<sequence>MELGIVVHYLTDYFCYPHNNKKYDFKPIHFIYENRLAYALRKINVEELSSTFIYC</sequence>
<dbReference type="Proteomes" id="UP000422764">
    <property type="component" value="Chromosome"/>
</dbReference>
<accession>A0A6I6F5X8</accession>
<reference evidence="1 2" key="1">
    <citation type="submission" date="2019-12" db="EMBL/GenBank/DDBJ databases">
        <title>Genome sequenceing of Clostridium bovifaecis.</title>
        <authorList>
            <person name="Yao Y."/>
        </authorList>
    </citation>
    <scope>NUCLEOTIDE SEQUENCE [LARGE SCALE GENOMIC DNA]</scope>
    <source>
        <strain evidence="1 2">BXX</strain>
    </source>
</reference>